<protein>
    <submittedName>
        <fullName evidence="5">Site-specific integrase</fullName>
    </submittedName>
</protein>
<dbReference type="Pfam" id="PF00589">
    <property type="entry name" value="Phage_integrase"/>
    <property type="match status" value="1"/>
</dbReference>
<proteinExistence type="predicted"/>
<dbReference type="SUPFAM" id="SSF56349">
    <property type="entry name" value="DNA breaking-rejoining enzymes"/>
    <property type="match status" value="1"/>
</dbReference>
<reference evidence="5" key="1">
    <citation type="submission" date="2022-09" db="EMBL/GenBank/DDBJ databases">
        <title>Intensive care unit water sources are persistently colonized with multi-drug resistant bacteria and are the site of extensive horizontal gene transfer of antibiotic resistance genes.</title>
        <authorList>
            <person name="Diorio-Toth L."/>
        </authorList>
    </citation>
    <scope>NUCLEOTIDE SEQUENCE</scope>
    <source>
        <strain evidence="5">GD04153</strain>
    </source>
</reference>
<organism evidence="5 6">
    <name type="scientific">Brucella intermedia GD04153</name>
    <dbReference type="NCBI Taxonomy" id="2975438"/>
    <lineage>
        <taxon>Bacteria</taxon>
        <taxon>Pseudomonadati</taxon>
        <taxon>Pseudomonadota</taxon>
        <taxon>Alphaproteobacteria</taxon>
        <taxon>Hyphomicrobiales</taxon>
        <taxon>Brucellaceae</taxon>
        <taxon>Brucella/Ochrobactrum group</taxon>
        <taxon>Brucella</taxon>
    </lineage>
</organism>
<evidence type="ECO:0000256" key="3">
    <source>
        <dbReference type="SAM" id="MobiDB-lite"/>
    </source>
</evidence>
<evidence type="ECO:0000259" key="4">
    <source>
        <dbReference type="PROSITE" id="PS51898"/>
    </source>
</evidence>
<dbReference type="InterPro" id="IPR011010">
    <property type="entry name" value="DNA_brk_join_enz"/>
</dbReference>
<dbReference type="AlphaFoldDB" id="A0AA42H0J6"/>
<feature type="compositionally biased region" description="Polar residues" evidence="3">
    <location>
        <begin position="1"/>
        <end position="14"/>
    </location>
</feature>
<feature type="domain" description="Tyr recombinase" evidence="4">
    <location>
        <begin position="220"/>
        <end position="425"/>
    </location>
</feature>
<evidence type="ECO:0000256" key="1">
    <source>
        <dbReference type="ARBA" id="ARBA00023125"/>
    </source>
</evidence>
<dbReference type="InterPro" id="IPR010998">
    <property type="entry name" value="Integrase_recombinase_N"/>
</dbReference>
<dbReference type="GO" id="GO:0006310">
    <property type="term" value="P:DNA recombination"/>
    <property type="evidence" value="ECO:0007669"/>
    <property type="project" value="UniProtKB-KW"/>
</dbReference>
<dbReference type="Proteomes" id="UP001158087">
    <property type="component" value="Unassembled WGS sequence"/>
</dbReference>
<dbReference type="GO" id="GO:0015074">
    <property type="term" value="P:DNA integration"/>
    <property type="evidence" value="ECO:0007669"/>
    <property type="project" value="InterPro"/>
</dbReference>
<dbReference type="GO" id="GO:0003677">
    <property type="term" value="F:DNA binding"/>
    <property type="evidence" value="ECO:0007669"/>
    <property type="project" value="UniProtKB-KW"/>
</dbReference>
<dbReference type="InterPro" id="IPR013762">
    <property type="entry name" value="Integrase-like_cat_sf"/>
</dbReference>
<comment type="caution">
    <text evidence="5">The sequence shown here is derived from an EMBL/GenBank/DDBJ whole genome shotgun (WGS) entry which is preliminary data.</text>
</comment>
<name>A0AA42H0J6_9HYPH</name>
<evidence type="ECO:0000256" key="2">
    <source>
        <dbReference type="ARBA" id="ARBA00023172"/>
    </source>
</evidence>
<feature type="compositionally biased region" description="Basic and acidic residues" evidence="3">
    <location>
        <begin position="87"/>
        <end position="101"/>
    </location>
</feature>
<dbReference type="PROSITE" id="PS51898">
    <property type="entry name" value="TYR_RECOMBINASE"/>
    <property type="match status" value="1"/>
</dbReference>
<accession>A0AA42H0J6</accession>
<evidence type="ECO:0000313" key="5">
    <source>
        <dbReference type="EMBL" id="MDH0125789.1"/>
    </source>
</evidence>
<keyword evidence="1" id="KW-0238">DNA-binding</keyword>
<keyword evidence="2" id="KW-0233">DNA recombination</keyword>
<gene>
    <name evidence="5" type="ORF">N7376_17440</name>
</gene>
<dbReference type="CDD" id="cd00397">
    <property type="entry name" value="DNA_BRE_C"/>
    <property type="match status" value="1"/>
</dbReference>
<feature type="region of interest" description="Disordered" evidence="3">
    <location>
        <begin position="83"/>
        <end position="104"/>
    </location>
</feature>
<dbReference type="EMBL" id="JAODYY010000008">
    <property type="protein sequence ID" value="MDH0125789.1"/>
    <property type="molecule type" value="Genomic_DNA"/>
</dbReference>
<dbReference type="Gene3D" id="1.10.150.130">
    <property type="match status" value="1"/>
</dbReference>
<evidence type="ECO:0000313" key="6">
    <source>
        <dbReference type="Proteomes" id="UP001158087"/>
    </source>
</evidence>
<sequence length="446" mass="49883">MSKTLQESPLTTPNARKGLPVGNHWRSVSADVHLGYRKGKRAGRWFVRWRLPDGRYKQESIGAADDGLSADGVETLNFEQAKNKAAQHVEQERKRERDAGKEPIPTVREVVETYAAKRKARAEKQEGARPRDAEGRFKLHVFEHPVSERRLDKLTDEDLAEWRSSLPESLASSTVRRIINDVRAALNAVPIKILKRLPPAYLTMVRFGLKANEAEPVAARDGAALPDADVRRIIEAARAVDDQDNWNGDLFRLILVLAATGARFSQVRRLQVGDVQQEQSRLMVPTSRKGQGQKRATHTGVKVGIDVMEALRPAIAGRRPADPLLERWKHRQERPEEGAKPVWVRAARNTWNSPAELTRPWTQIIERAGLPADTVPYSLRHSSIVRALRAALPVRLVAQLHDTSDKMIERHYASAIVNALDDLAALAVVPLVEVDRGKVVKLKAGE</sequence>
<dbReference type="Gene3D" id="1.10.443.10">
    <property type="entry name" value="Intergrase catalytic core"/>
    <property type="match status" value="1"/>
</dbReference>
<dbReference type="InterPro" id="IPR002104">
    <property type="entry name" value="Integrase_catalytic"/>
</dbReference>
<feature type="region of interest" description="Disordered" evidence="3">
    <location>
        <begin position="1"/>
        <end position="21"/>
    </location>
</feature>